<evidence type="ECO:0000256" key="3">
    <source>
        <dbReference type="ARBA" id="ARBA00060902"/>
    </source>
</evidence>
<evidence type="ECO:0000313" key="4">
    <source>
        <dbReference type="EMBL" id="CAG5036393.1"/>
    </source>
</evidence>
<comment type="caution">
    <text evidence="4">The sequence shown here is derived from an EMBL/GenBank/DDBJ whole genome shotgun (WGS) entry which is preliminary data.</text>
</comment>
<evidence type="ECO:0000313" key="5">
    <source>
        <dbReference type="Proteomes" id="UP000691718"/>
    </source>
</evidence>
<dbReference type="AlphaFoldDB" id="A0A8S3XQH1"/>
<keyword evidence="5" id="KW-1185">Reference proteome</keyword>
<evidence type="ECO:0000256" key="2">
    <source>
        <dbReference type="ARBA" id="ARBA00023108"/>
    </source>
</evidence>
<protein>
    <submittedName>
        <fullName evidence="4">(apollo) hypothetical protein</fullName>
    </submittedName>
</protein>
<sequence>MPFTVGGFMCPRDEEALADCLRDGLNVYIPELATGLPEYGIPPCEPLLIPALTIQQSAGPISITSTYTNVSVRGPASMRITNVVVDTSKHEVIAKLYIPELRLKGHYALSGKLLMLPVDGDGPFEAKYGDIDAVVTITLGRAHRENGVDALACDRLDVKFNVGSATMKLDNMFGGDNELGNAMNMLLNENWQKLAKELQGPMEEALRDFLKPLADHAFGTLDADDILS</sequence>
<gene>
    <name evidence="4" type="ORF">PAPOLLO_LOCUS20814</name>
</gene>
<dbReference type="PANTHER" id="PTHR11008">
    <property type="entry name" value="PROTEIN TAKEOUT-LIKE PROTEIN"/>
    <property type="match status" value="1"/>
</dbReference>
<dbReference type="Proteomes" id="UP000691718">
    <property type="component" value="Unassembled WGS sequence"/>
</dbReference>
<dbReference type="EMBL" id="CAJQZP010001288">
    <property type="protein sequence ID" value="CAG5036393.1"/>
    <property type="molecule type" value="Genomic_DNA"/>
</dbReference>
<evidence type="ECO:0000256" key="1">
    <source>
        <dbReference type="ARBA" id="ARBA00022729"/>
    </source>
</evidence>
<organism evidence="4 5">
    <name type="scientific">Parnassius apollo</name>
    <name type="common">Apollo butterfly</name>
    <name type="synonym">Papilio apollo</name>
    <dbReference type="NCBI Taxonomy" id="110799"/>
    <lineage>
        <taxon>Eukaryota</taxon>
        <taxon>Metazoa</taxon>
        <taxon>Ecdysozoa</taxon>
        <taxon>Arthropoda</taxon>
        <taxon>Hexapoda</taxon>
        <taxon>Insecta</taxon>
        <taxon>Pterygota</taxon>
        <taxon>Neoptera</taxon>
        <taxon>Endopterygota</taxon>
        <taxon>Lepidoptera</taxon>
        <taxon>Glossata</taxon>
        <taxon>Ditrysia</taxon>
        <taxon>Papilionoidea</taxon>
        <taxon>Papilionidae</taxon>
        <taxon>Parnassiinae</taxon>
        <taxon>Parnassini</taxon>
        <taxon>Parnassius</taxon>
        <taxon>Parnassius</taxon>
    </lineage>
</organism>
<dbReference type="GO" id="GO:0005615">
    <property type="term" value="C:extracellular space"/>
    <property type="evidence" value="ECO:0007669"/>
    <property type="project" value="TreeGrafter"/>
</dbReference>
<name>A0A8S3XQH1_PARAO</name>
<dbReference type="OrthoDB" id="8174700at2759"/>
<dbReference type="SMART" id="SM00700">
    <property type="entry name" value="JHBP"/>
    <property type="match status" value="1"/>
</dbReference>
<reference evidence="4" key="1">
    <citation type="submission" date="2021-04" db="EMBL/GenBank/DDBJ databases">
        <authorList>
            <person name="Tunstrom K."/>
        </authorList>
    </citation>
    <scope>NUCLEOTIDE SEQUENCE</scope>
</reference>
<proteinExistence type="inferred from homology"/>
<keyword evidence="1" id="KW-0732">Signal</keyword>
<dbReference type="GO" id="GO:0007623">
    <property type="term" value="P:circadian rhythm"/>
    <property type="evidence" value="ECO:0007669"/>
    <property type="project" value="UniProtKB-ARBA"/>
</dbReference>
<dbReference type="PANTHER" id="PTHR11008:SF39">
    <property type="entry name" value="CIRCADIAN CLOCK-CONTROLLED PROTEIN-LIKE PROTEIN"/>
    <property type="match status" value="1"/>
</dbReference>
<dbReference type="FunFam" id="3.15.10.30:FF:000001">
    <property type="entry name" value="Takeout-like protein 1"/>
    <property type="match status" value="1"/>
</dbReference>
<comment type="similarity">
    <text evidence="3">Belongs to the TO family.</text>
</comment>
<dbReference type="Pfam" id="PF06585">
    <property type="entry name" value="JHBP"/>
    <property type="match status" value="1"/>
</dbReference>
<accession>A0A8S3XQH1</accession>
<keyword evidence="2" id="KW-0090">Biological rhythms</keyword>
<dbReference type="InterPro" id="IPR010562">
    <property type="entry name" value="Haemolymph_juvenile_hormone-bd"/>
</dbReference>